<keyword evidence="2" id="KW-1185">Reference proteome</keyword>
<reference evidence="1" key="1">
    <citation type="submission" date="2020-08" db="EMBL/GenBank/DDBJ databases">
        <title>Spodoptera exigua strain:BAW_Kor-Di-RS1 Genome sequencing and assembly.</title>
        <authorList>
            <person name="Kim J."/>
            <person name="Nam H.Y."/>
            <person name="Kwon M."/>
            <person name="Choi J.H."/>
            <person name="Cho S.R."/>
            <person name="Kim G.-H."/>
        </authorList>
    </citation>
    <scope>NUCLEOTIDE SEQUENCE</scope>
    <source>
        <strain evidence="1">BAW_Kor-Di-RS1</strain>
        <tissue evidence="1">Whole-body</tissue>
    </source>
</reference>
<dbReference type="AlphaFoldDB" id="A0A835GQ49"/>
<sequence>MSGSSSQGIFIMSVLAAGMRRKAGSMSPTKDVEMSQKPVDTTLWCVCEVCGLRIHPLLRTNTPTDVKKPSN</sequence>
<dbReference type="Proteomes" id="UP000648187">
    <property type="component" value="Unassembled WGS sequence"/>
</dbReference>
<evidence type="ECO:0000313" key="2">
    <source>
        <dbReference type="Proteomes" id="UP000648187"/>
    </source>
</evidence>
<dbReference type="EMBL" id="JACKWZ010000020">
    <property type="protein sequence ID" value="KAF9422005.1"/>
    <property type="molecule type" value="Genomic_DNA"/>
</dbReference>
<evidence type="ECO:0000313" key="1">
    <source>
        <dbReference type="EMBL" id="KAF9422005.1"/>
    </source>
</evidence>
<gene>
    <name evidence="1" type="ORF">HW555_002225</name>
</gene>
<proteinExistence type="predicted"/>
<protein>
    <submittedName>
        <fullName evidence="1">Uncharacterized protein</fullName>
    </submittedName>
</protein>
<comment type="caution">
    <text evidence="1">The sequence shown here is derived from an EMBL/GenBank/DDBJ whole genome shotgun (WGS) entry which is preliminary data.</text>
</comment>
<name>A0A835GQ49_SPOEX</name>
<organism evidence="1 2">
    <name type="scientific">Spodoptera exigua</name>
    <name type="common">Beet armyworm</name>
    <name type="synonym">Noctua fulgens</name>
    <dbReference type="NCBI Taxonomy" id="7107"/>
    <lineage>
        <taxon>Eukaryota</taxon>
        <taxon>Metazoa</taxon>
        <taxon>Ecdysozoa</taxon>
        <taxon>Arthropoda</taxon>
        <taxon>Hexapoda</taxon>
        <taxon>Insecta</taxon>
        <taxon>Pterygota</taxon>
        <taxon>Neoptera</taxon>
        <taxon>Endopterygota</taxon>
        <taxon>Lepidoptera</taxon>
        <taxon>Glossata</taxon>
        <taxon>Ditrysia</taxon>
        <taxon>Noctuoidea</taxon>
        <taxon>Noctuidae</taxon>
        <taxon>Amphipyrinae</taxon>
        <taxon>Spodoptera</taxon>
    </lineage>
</organism>
<accession>A0A835GQ49</accession>